<dbReference type="Proteomes" id="UP001155483">
    <property type="component" value="Unassembled WGS sequence"/>
</dbReference>
<comment type="catalytic activity">
    <reaction evidence="1">
        <text>ATP + protein L-histidine = ADP + protein N-phospho-L-histidine.</text>
        <dbReference type="EC" id="2.7.13.3"/>
    </reaction>
</comment>
<dbReference type="RefSeq" id="WP_279296815.1">
    <property type="nucleotide sequence ID" value="NZ_JAOTIF010000005.1"/>
</dbReference>
<dbReference type="PROSITE" id="PS50109">
    <property type="entry name" value="HIS_KIN"/>
    <property type="match status" value="1"/>
</dbReference>
<evidence type="ECO:0000256" key="4">
    <source>
        <dbReference type="ARBA" id="ARBA00022553"/>
    </source>
</evidence>
<dbReference type="GO" id="GO:0016020">
    <property type="term" value="C:membrane"/>
    <property type="evidence" value="ECO:0007669"/>
    <property type="project" value="UniProtKB-SubCell"/>
</dbReference>
<keyword evidence="5" id="KW-0808">Transferase</keyword>
<comment type="caution">
    <text evidence="15">The sequence shown here is derived from an EMBL/GenBank/DDBJ whole genome shotgun (WGS) entry which is preliminary data.</text>
</comment>
<dbReference type="InterPro" id="IPR005467">
    <property type="entry name" value="His_kinase_dom"/>
</dbReference>
<evidence type="ECO:0000313" key="16">
    <source>
        <dbReference type="Proteomes" id="UP001155483"/>
    </source>
</evidence>
<sequence>MKLRTKFLLFMAFLHLVTLVLSFMIFRENKLLFIASEALIIISLWLSWGLYKELIQPLKTLMTGVEAIQDRDFNIKFLPTGKYEMDQLIGVYNNMIDQLREERTRQQQQHFFLEKLIATAPTGIIILDYDYRIEQVNPKAEELLHLEEKMLKGRVVAEIQHPLLQHFANLTSGEARTISINGMNTYKLQLSHFVDRGFPRHFITIEELTAEILAAEKNVYGKVIRMMAHEVTNTVGPVNSILQSALKTDVFENERNSTLQNALQVAINRNSNLNQFMRNFADLVKLPQPVRNKVNVHQLVHNVCDLMSIKAEEKEVSFIFELDEQPFFIAADEQQLEQALINIVKNALEAMETKGSITFQTDAASSLLRIADTGKGITESEAEHLFAPFFSTKKDGQGIGLTLVRDILRNHGFEFSLKTIAPHQTVFTIKFA</sequence>
<keyword evidence="11" id="KW-0812">Transmembrane</keyword>
<evidence type="ECO:0000256" key="3">
    <source>
        <dbReference type="ARBA" id="ARBA00012438"/>
    </source>
</evidence>
<dbReference type="CDD" id="cd06225">
    <property type="entry name" value="HAMP"/>
    <property type="match status" value="1"/>
</dbReference>
<dbReference type="InterPro" id="IPR003594">
    <property type="entry name" value="HATPase_dom"/>
</dbReference>
<reference evidence="15" key="1">
    <citation type="submission" date="2022-09" db="EMBL/GenBank/DDBJ databases">
        <authorList>
            <person name="Yuan C."/>
            <person name="Ke Z."/>
        </authorList>
    </citation>
    <scope>NUCLEOTIDE SEQUENCE</scope>
    <source>
        <strain evidence="15">LB-8</strain>
    </source>
</reference>
<evidence type="ECO:0000256" key="9">
    <source>
        <dbReference type="ARBA" id="ARBA00023012"/>
    </source>
</evidence>
<dbReference type="Pfam" id="PF13188">
    <property type="entry name" value="PAS_8"/>
    <property type="match status" value="1"/>
</dbReference>
<dbReference type="EMBL" id="JAOTIF010000005">
    <property type="protein sequence ID" value="MCU7549375.1"/>
    <property type="molecule type" value="Genomic_DNA"/>
</dbReference>
<accession>A0A9X2XUY3</accession>
<feature type="domain" description="HAMP" evidence="14">
    <location>
        <begin position="52"/>
        <end position="104"/>
    </location>
</feature>
<dbReference type="GO" id="GO:0004673">
    <property type="term" value="F:protein histidine kinase activity"/>
    <property type="evidence" value="ECO:0007669"/>
    <property type="project" value="UniProtKB-EC"/>
</dbReference>
<dbReference type="Pfam" id="PF02518">
    <property type="entry name" value="HATPase_c"/>
    <property type="match status" value="1"/>
</dbReference>
<keyword evidence="10" id="KW-0175">Coiled coil</keyword>
<dbReference type="CDD" id="cd00130">
    <property type="entry name" value="PAS"/>
    <property type="match status" value="1"/>
</dbReference>
<comment type="subcellular location">
    <subcellularLocation>
        <location evidence="2">Membrane</location>
    </subcellularLocation>
</comment>
<dbReference type="InterPro" id="IPR000014">
    <property type="entry name" value="PAS"/>
</dbReference>
<keyword evidence="6" id="KW-0547">Nucleotide-binding</keyword>
<dbReference type="SUPFAM" id="SSF55785">
    <property type="entry name" value="PYP-like sensor domain (PAS domain)"/>
    <property type="match status" value="1"/>
</dbReference>
<keyword evidence="4" id="KW-0597">Phosphoprotein</keyword>
<dbReference type="PRINTS" id="PR00344">
    <property type="entry name" value="BCTRLSENSOR"/>
</dbReference>
<keyword evidence="16" id="KW-1185">Reference proteome</keyword>
<dbReference type="SMART" id="SM00304">
    <property type="entry name" value="HAMP"/>
    <property type="match status" value="1"/>
</dbReference>
<dbReference type="SMART" id="SM00091">
    <property type="entry name" value="PAS"/>
    <property type="match status" value="1"/>
</dbReference>
<dbReference type="InterPro" id="IPR004358">
    <property type="entry name" value="Sig_transdc_His_kin-like_C"/>
</dbReference>
<name>A0A9X2XUY3_9BACT</name>
<keyword evidence="11" id="KW-0472">Membrane</keyword>
<dbReference type="Gene3D" id="6.10.340.10">
    <property type="match status" value="1"/>
</dbReference>
<keyword evidence="8 15" id="KW-0067">ATP-binding</keyword>
<dbReference type="AlphaFoldDB" id="A0A9X2XUY3"/>
<evidence type="ECO:0000256" key="11">
    <source>
        <dbReference type="SAM" id="Phobius"/>
    </source>
</evidence>
<dbReference type="InterPro" id="IPR035965">
    <property type="entry name" value="PAS-like_dom_sf"/>
</dbReference>
<keyword evidence="9" id="KW-0902">Two-component regulatory system</keyword>
<evidence type="ECO:0000256" key="6">
    <source>
        <dbReference type="ARBA" id="ARBA00022741"/>
    </source>
</evidence>
<feature type="transmembrane region" description="Helical" evidence="11">
    <location>
        <begin position="7"/>
        <end position="26"/>
    </location>
</feature>
<dbReference type="PROSITE" id="PS50885">
    <property type="entry name" value="HAMP"/>
    <property type="match status" value="1"/>
</dbReference>
<proteinExistence type="predicted"/>
<dbReference type="PANTHER" id="PTHR43065">
    <property type="entry name" value="SENSOR HISTIDINE KINASE"/>
    <property type="match status" value="1"/>
</dbReference>
<evidence type="ECO:0000256" key="10">
    <source>
        <dbReference type="SAM" id="Coils"/>
    </source>
</evidence>
<reference evidence="15" key="2">
    <citation type="submission" date="2023-04" db="EMBL/GenBank/DDBJ databases">
        <title>Paracnuella aquatica gen. nov., sp. nov., a member of the family Chitinophagaceae isolated from a hot spring.</title>
        <authorList>
            <person name="Wang C."/>
        </authorList>
    </citation>
    <scope>NUCLEOTIDE SEQUENCE</scope>
    <source>
        <strain evidence="15">LB-8</strain>
    </source>
</reference>
<dbReference type="InterPro" id="IPR003660">
    <property type="entry name" value="HAMP_dom"/>
</dbReference>
<dbReference type="SMART" id="SM00387">
    <property type="entry name" value="HATPase_c"/>
    <property type="match status" value="1"/>
</dbReference>
<dbReference type="EC" id="2.7.13.3" evidence="3"/>
<evidence type="ECO:0000256" key="1">
    <source>
        <dbReference type="ARBA" id="ARBA00000085"/>
    </source>
</evidence>
<evidence type="ECO:0000259" key="12">
    <source>
        <dbReference type="PROSITE" id="PS50109"/>
    </source>
</evidence>
<evidence type="ECO:0000259" key="13">
    <source>
        <dbReference type="PROSITE" id="PS50112"/>
    </source>
</evidence>
<dbReference type="SUPFAM" id="SSF55874">
    <property type="entry name" value="ATPase domain of HSP90 chaperone/DNA topoisomerase II/histidine kinase"/>
    <property type="match status" value="1"/>
</dbReference>
<dbReference type="Gene3D" id="3.30.565.10">
    <property type="entry name" value="Histidine kinase-like ATPase, C-terminal domain"/>
    <property type="match status" value="1"/>
</dbReference>
<keyword evidence="7" id="KW-0418">Kinase</keyword>
<evidence type="ECO:0000256" key="8">
    <source>
        <dbReference type="ARBA" id="ARBA00022840"/>
    </source>
</evidence>
<dbReference type="Pfam" id="PF00672">
    <property type="entry name" value="HAMP"/>
    <property type="match status" value="1"/>
</dbReference>
<dbReference type="GO" id="GO:0000160">
    <property type="term" value="P:phosphorelay signal transduction system"/>
    <property type="evidence" value="ECO:0007669"/>
    <property type="project" value="UniProtKB-KW"/>
</dbReference>
<dbReference type="PANTHER" id="PTHR43065:SF10">
    <property type="entry name" value="PEROXIDE STRESS-ACTIVATED HISTIDINE KINASE MAK3"/>
    <property type="match status" value="1"/>
</dbReference>
<keyword evidence="11" id="KW-1133">Transmembrane helix</keyword>
<evidence type="ECO:0000313" key="15">
    <source>
        <dbReference type="EMBL" id="MCU7549375.1"/>
    </source>
</evidence>
<dbReference type="Gene3D" id="3.30.450.20">
    <property type="entry name" value="PAS domain"/>
    <property type="match status" value="1"/>
</dbReference>
<protein>
    <recommendedName>
        <fullName evidence="3">histidine kinase</fullName>
        <ecNumber evidence="3">2.7.13.3</ecNumber>
    </recommendedName>
</protein>
<dbReference type="PROSITE" id="PS50112">
    <property type="entry name" value="PAS"/>
    <property type="match status" value="1"/>
</dbReference>
<evidence type="ECO:0000256" key="5">
    <source>
        <dbReference type="ARBA" id="ARBA00022679"/>
    </source>
</evidence>
<feature type="domain" description="PAS" evidence="13">
    <location>
        <begin position="109"/>
        <end position="162"/>
    </location>
</feature>
<organism evidence="15 16">
    <name type="scientific">Paraflavisolibacter caeni</name>
    <dbReference type="NCBI Taxonomy" id="2982496"/>
    <lineage>
        <taxon>Bacteria</taxon>
        <taxon>Pseudomonadati</taxon>
        <taxon>Bacteroidota</taxon>
        <taxon>Chitinophagia</taxon>
        <taxon>Chitinophagales</taxon>
        <taxon>Chitinophagaceae</taxon>
        <taxon>Paraflavisolibacter</taxon>
    </lineage>
</organism>
<feature type="domain" description="Histidine kinase" evidence="12">
    <location>
        <begin position="226"/>
        <end position="432"/>
    </location>
</feature>
<dbReference type="InterPro" id="IPR036890">
    <property type="entry name" value="HATPase_C_sf"/>
</dbReference>
<feature type="coiled-coil region" evidence="10">
    <location>
        <begin position="89"/>
        <end position="116"/>
    </location>
</feature>
<evidence type="ECO:0000256" key="7">
    <source>
        <dbReference type="ARBA" id="ARBA00022777"/>
    </source>
</evidence>
<evidence type="ECO:0000256" key="2">
    <source>
        <dbReference type="ARBA" id="ARBA00004370"/>
    </source>
</evidence>
<evidence type="ECO:0000259" key="14">
    <source>
        <dbReference type="PROSITE" id="PS50885"/>
    </source>
</evidence>
<gene>
    <name evidence="15" type="ORF">OCK74_09635</name>
</gene>
<dbReference type="GO" id="GO:0005524">
    <property type="term" value="F:ATP binding"/>
    <property type="evidence" value="ECO:0007669"/>
    <property type="project" value="UniProtKB-KW"/>
</dbReference>